<feature type="region of interest" description="Disordered" evidence="1">
    <location>
        <begin position="1"/>
        <end position="41"/>
    </location>
</feature>
<accession>A0A319CF46</accession>
<evidence type="ECO:0000313" key="2">
    <source>
        <dbReference type="EMBL" id="PYH77163.1"/>
    </source>
</evidence>
<feature type="compositionally biased region" description="Polar residues" evidence="1">
    <location>
        <begin position="1"/>
        <end position="13"/>
    </location>
</feature>
<dbReference type="STRING" id="1448315.A0A319CF46"/>
<name>A0A319CF46_9EURO</name>
<dbReference type="EMBL" id="KZ821745">
    <property type="protein sequence ID" value="PYH77163.1"/>
    <property type="molecule type" value="Genomic_DNA"/>
</dbReference>
<dbReference type="AlphaFoldDB" id="A0A319CF46"/>
<evidence type="ECO:0000313" key="3">
    <source>
        <dbReference type="Proteomes" id="UP000248340"/>
    </source>
</evidence>
<dbReference type="RefSeq" id="XP_025487363.1">
    <property type="nucleotide sequence ID" value="XM_025636326.1"/>
</dbReference>
<reference evidence="2 3" key="1">
    <citation type="submission" date="2016-12" db="EMBL/GenBank/DDBJ databases">
        <title>The genomes of Aspergillus section Nigri reveals drivers in fungal speciation.</title>
        <authorList>
            <consortium name="DOE Joint Genome Institute"/>
            <person name="Vesth T.C."/>
            <person name="Nybo J."/>
            <person name="Theobald S."/>
            <person name="Brandl J."/>
            <person name="Frisvad J.C."/>
            <person name="Nielsen K.F."/>
            <person name="Lyhne E.K."/>
            <person name="Kogle M.E."/>
            <person name="Kuo A."/>
            <person name="Riley R."/>
            <person name="Clum A."/>
            <person name="Nolan M."/>
            <person name="Lipzen A."/>
            <person name="Salamov A."/>
            <person name="Henrissat B."/>
            <person name="Wiebenga A."/>
            <person name="De Vries R.P."/>
            <person name="Grigoriev I.V."/>
            <person name="Mortensen U.H."/>
            <person name="Andersen M.R."/>
            <person name="Baker S.E."/>
        </authorList>
    </citation>
    <scope>NUCLEOTIDE SEQUENCE [LARGE SCALE GENOMIC DNA]</scope>
    <source>
        <strain evidence="2 3">CBS 121591</strain>
    </source>
</reference>
<dbReference type="Proteomes" id="UP000248340">
    <property type="component" value="Unassembled WGS sequence"/>
</dbReference>
<protein>
    <submittedName>
        <fullName evidence="2">Uncharacterized protein</fullName>
    </submittedName>
</protein>
<organism evidence="2 3">
    <name type="scientific">Aspergillus uvarum CBS 121591</name>
    <dbReference type="NCBI Taxonomy" id="1448315"/>
    <lineage>
        <taxon>Eukaryota</taxon>
        <taxon>Fungi</taxon>
        <taxon>Dikarya</taxon>
        <taxon>Ascomycota</taxon>
        <taxon>Pezizomycotina</taxon>
        <taxon>Eurotiomycetes</taxon>
        <taxon>Eurotiomycetidae</taxon>
        <taxon>Eurotiales</taxon>
        <taxon>Aspergillaceae</taxon>
        <taxon>Aspergillus</taxon>
        <taxon>Aspergillus subgen. Circumdati</taxon>
    </lineage>
</organism>
<dbReference type="VEuPathDB" id="FungiDB:BO82DRAFT_358556"/>
<dbReference type="OrthoDB" id="4510706at2759"/>
<keyword evidence="3" id="KW-1185">Reference proteome</keyword>
<proteinExistence type="predicted"/>
<sequence length="81" mass="8944">MTDDLSSAHTDQASIDDLIQSDSTSRRKSRHNAATGASAAGTRALSAQIVAFYFRSPIKAFFRTRVEYEFKLPTQIISVGY</sequence>
<evidence type="ECO:0000256" key="1">
    <source>
        <dbReference type="SAM" id="MobiDB-lite"/>
    </source>
</evidence>
<dbReference type="GeneID" id="37139067"/>
<gene>
    <name evidence="2" type="ORF">BO82DRAFT_358556</name>
</gene>